<evidence type="ECO:0000313" key="1">
    <source>
        <dbReference type="EMBL" id="QIR15146.1"/>
    </source>
</evidence>
<dbReference type="KEGG" id="saes:HBH39_12160"/>
<reference evidence="1 2" key="1">
    <citation type="submission" date="2020-03" db="EMBL/GenBank/DDBJ databases">
        <title>Complete genome sequence of Shewanella sp.</title>
        <authorList>
            <person name="Kim Y.-S."/>
            <person name="Kim S.-J."/>
            <person name="Jung H.-K."/>
            <person name="Kim K.-H."/>
        </authorList>
    </citation>
    <scope>NUCLEOTIDE SEQUENCE [LARGE SCALE GENOMIC DNA]</scope>
    <source>
        <strain evidence="1 2">PN3F2</strain>
    </source>
</reference>
<dbReference type="RefSeq" id="WP_167678637.1">
    <property type="nucleotide sequence ID" value="NZ_CP050313.1"/>
</dbReference>
<sequence>MKNRQSGFTLLEVLLASFILFIVLSAMTMVYRGALNSSRVAERSIQIHQVVGLIKTDIQKQFDSGPSLSEEGYSGQGSIDQIKYHWKAEKLAESKGQIILGPDGDFIRPDTLYQNWGIALTLQMGNFQKVFNYRLFRWQEK</sequence>
<protein>
    <recommendedName>
        <fullName evidence="3">Prepilin-type N-terminal cleavage/methylation domain-containing protein</fullName>
    </recommendedName>
</protein>
<proteinExistence type="predicted"/>
<dbReference type="Proteomes" id="UP000502608">
    <property type="component" value="Chromosome"/>
</dbReference>
<dbReference type="Pfam" id="PF07963">
    <property type="entry name" value="N_methyl"/>
    <property type="match status" value="1"/>
</dbReference>
<evidence type="ECO:0008006" key="3">
    <source>
        <dbReference type="Google" id="ProtNLM"/>
    </source>
</evidence>
<keyword evidence="2" id="KW-1185">Reference proteome</keyword>
<name>A0A6G9QKU0_9GAMM</name>
<accession>A0A6G9QKU0</accession>
<dbReference type="EMBL" id="CP050313">
    <property type="protein sequence ID" value="QIR15146.1"/>
    <property type="molecule type" value="Genomic_DNA"/>
</dbReference>
<dbReference type="PROSITE" id="PS00409">
    <property type="entry name" value="PROKAR_NTER_METHYL"/>
    <property type="match status" value="1"/>
</dbReference>
<gene>
    <name evidence="1" type="ORF">HBH39_12160</name>
</gene>
<organism evidence="1 2">
    <name type="scientific">Shewanella aestuarii</name>
    <dbReference type="NCBI Taxonomy" id="1028752"/>
    <lineage>
        <taxon>Bacteria</taxon>
        <taxon>Pseudomonadati</taxon>
        <taxon>Pseudomonadota</taxon>
        <taxon>Gammaproteobacteria</taxon>
        <taxon>Alteromonadales</taxon>
        <taxon>Shewanellaceae</taxon>
        <taxon>Shewanella</taxon>
    </lineage>
</organism>
<dbReference type="AlphaFoldDB" id="A0A6G9QKU0"/>
<evidence type="ECO:0000313" key="2">
    <source>
        <dbReference type="Proteomes" id="UP000502608"/>
    </source>
</evidence>
<dbReference type="InterPro" id="IPR012902">
    <property type="entry name" value="N_methyl_site"/>
</dbReference>